<feature type="region of interest" description="Disordered" evidence="8">
    <location>
        <begin position="364"/>
        <end position="416"/>
    </location>
</feature>
<keyword evidence="5 9" id="KW-0472">Membrane</keyword>
<keyword evidence="7" id="KW-0325">Glycoprotein</keyword>
<keyword evidence="11" id="KW-1185">Reference proteome</keyword>
<protein>
    <recommendedName>
        <fullName evidence="12">Ionotropic glutamate receptor C-terminal domain-containing protein</fullName>
    </recommendedName>
</protein>
<evidence type="ECO:0000313" key="11">
    <source>
        <dbReference type="Proteomes" id="UP001107558"/>
    </source>
</evidence>
<feature type="transmembrane region" description="Helical" evidence="9">
    <location>
        <begin position="80"/>
        <end position="99"/>
    </location>
</feature>
<gene>
    <name evidence="10" type="ORF">PVAND_017259</name>
</gene>
<evidence type="ECO:0000256" key="3">
    <source>
        <dbReference type="ARBA" id="ARBA00022692"/>
    </source>
</evidence>
<keyword evidence="3 9" id="KW-0812">Transmembrane</keyword>
<evidence type="ECO:0000256" key="4">
    <source>
        <dbReference type="ARBA" id="ARBA00022989"/>
    </source>
</evidence>
<evidence type="ECO:0008006" key="12">
    <source>
        <dbReference type="Google" id="ProtNLM"/>
    </source>
</evidence>
<keyword evidence="2" id="KW-1003">Cell membrane</keyword>
<evidence type="ECO:0000256" key="2">
    <source>
        <dbReference type="ARBA" id="ARBA00022475"/>
    </source>
</evidence>
<dbReference type="OrthoDB" id="8050636at2759"/>
<dbReference type="PANTHER" id="PTHR42643">
    <property type="entry name" value="IONOTROPIC RECEPTOR 20A-RELATED"/>
    <property type="match status" value="1"/>
</dbReference>
<accession>A0A9J6BHR0</accession>
<feature type="transmembrane region" description="Helical" evidence="9">
    <location>
        <begin position="20"/>
        <end position="40"/>
    </location>
</feature>
<comment type="subcellular location">
    <subcellularLocation>
        <location evidence="1">Cell membrane</location>
        <topology evidence="1">Multi-pass membrane protein</topology>
    </subcellularLocation>
</comment>
<feature type="transmembrane region" description="Helical" evidence="9">
    <location>
        <begin position="246"/>
        <end position="266"/>
    </location>
</feature>
<keyword evidence="6" id="KW-0675">Receptor</keyword>
<reference evidence="10" key="1">
    <citation type="submission" date="2021-03" db="EMBL/GenBank/DDBJ databases">
        <title>Chromosome level genome of the anhydrobiotic midge Polypedilum vanderplanki.</title>
        <authorList>
            <person name="Yoshida Y."/>
            <person name="Kikawada T."/>
            <person name="Gusev O."/>
        </authorList>
    </citation>
    <scope>NUCLEOTIDE SEQUENCE</scope>
    <source>
        <strain evidence="10">NIAS01</strain>
        <tissue evidence="10">Whole body or cell culture</tissue>
    </source>
</reference>
<dbReference type="InterPro" id="IPR052192">
    <property type="entry name" value="Insect_Ionotropic_Sensory_Rcpt"/>
</dbReference>
<evidence type="ECO:0000256" key="9">
    <source>
        <dbReference type="SAM" id="Phobius"/>
    </source>
</evidence>
<evidence type="ECO:0000313" key="10">
    <source>
        <dbReference type="EMBL" id="KAG5669372.1"/>
    </source>
</evidence>
<dbReference type="GO" id="GO:0005886">
    <property type="term" value="C:plasma membrane"/>
    <property type="evidence" value="ECO:0007669"/>
    <property type="project" value="UniProtKB-SubCell"/>
</dbReference>
<dbReference type="PANTHER" id="PTHR42643:SF30">
    <property type="entry name" value="IONOTROPIC RECEPTOR 40A-RELATED"/>
    <property type="match status" value="1"/>
</dbReference>
<evidence type="ECO:0000256" key="5">
    <source>
        <dbReference type="ARBA" id="ARBA00023136"/>
    </source>
</evidence>
<dbReference type="Proteomes" id="UP001107558">
    <property type="component" value="Chromosome 4"/>
</dbReference>
<dbReference type="EMBL" id="JADBJN010000004">
    <property type="protein sequence ID" value="KAG5669372.1"/>
    <property type="molecule type" value="Genomic_DNA"/>
</dbReference>
<feature type="compositionally biased region" description="Basic and acidic residues" evidence="8">
    <location>
        <begin position="371"/>
        <end position="382"/>
    </location>
</feature>
<organism evidence="10 11">
    <name type="scientific">Polypedilum vanderplanki</name>
    <name type="common">Sleeping chironomid midge</name>
    <dbReference type="NCBI Taxonomy" id="319348"/>
    <lineage>
        <taxon>Eukaryota</taxon>
        <taxon>Metazoa</taxon>
        <taxon>Ecdysozoa</taxon>
        <taxon>Arthropoda</taxon>
        <taxon>Hexapoda</taxon>
        <taxon>Insecta</taxon>
        <taxon>Pterygota</taxon>
        <taxon>Neoptera</taxon>
        <taxon>Endopterygota</taxon>
        <taxon>Diptera</taxon>
        <taxon>Nematocera</taxon>
        <taxon>Chironomoidea</taxon>
        <taxon>Chironomidae</taxon>
        <taxon>Chironominae</taxon>
        <taxon>Polypedilum</taxon>
        <taxon>Polypedilum</taxon>
    </lineage>
</organism>
<keyword evidence="4 9" id="KW-1133">Transmembrane helix</keyword>
<comment type="caution">
    <text evidence="10">The sequence shown here is derived from an EMBL/GenBank/DDBJ whole genome shotgun (WGS) entry which is preliminary data.</text>
</comment>
<dbReference type="AlphaFoldDB" id="A0A9J6BHR0"/>
<sequence>MVTKGEKYTDYEKLLLPFDVTTWILLIGTFCLAFSLIFIINHANRKIQKIVFGDGVSMPTYNVVSTFFGVSLSKLPSSNFARFILINFICFCLIFRTAYQGALFDYMNSDMRKPHALTFDEVFDNNYTILGYDIHIGWQFFESFDERRQKQIDMKTLTPGDFYQVCEYIKDDVTKTAIVTEEYFDLKVRGTCNLYDVVEETMQWMLQAGIVQYWYAYFHWYNYQRFHIETSQPNKILSMSDLSYGFNIWLIVCGIAIVEFLFELIIGKITRKKKCQKANDIEKIKIQSPEAAIKNDLNEEESEFSEIIFETTEIKIETQLLESDENLEEEKSKKMIFGSTIDNLSNDSLLSTATIEIKEFKQSEVANKPQSKNEQKEKEKVNKSSNEQQTNDKQSNISKEINQNSVELQTNQTKSFKKKKINELKHPIENDLKIIDLINDETEM</sequence>
<evidence type="ECO:0000256" key="6">
    <source>
        <dbReference type="ARBA" id="ARBA00023170"/>
    </source>
</evidence>
<evidence type="ECO:0000256" key="7">
    <source>
        <dbReference type="ARBA" id="ARBA00023180"/>
    </source>
</evidence>
<feature type="compositionally biased region" description="Polar residues" evidence="8">
    <location>
        <begin position="389"/>
        <end position="414"/>
    </location>
</feature>
<proteinExistence type="predicted"/>
<evidence type="ECO:0000256" key="1">
    <source>
        <dbReference type="ARBA" id="ARBA00004651"/>
    </source>
</evidence>
<dbReference type="Gene3D" id="1.10.287.70">
    <property type="match status" value="1"/>
</dbReference>
<evidence type="ECO:0000256" key="8">
    <source>
        <dbReference type="SAM" id="MobiDB-lite"/>
    </source>
</evidence>
<name>A0A9J6BHR0_POLVA</name>